<dbReference type="InParanoid" id="A0A7N4PIX2"/>
<dbReference type="Proteomes" id="UP000007648">
    <property type="component" value="Unassembled WGS sequence"/>
</dbReference>
<accession>A0A7N4PIX2</accession>
<dbReference type="CTD" id="26526"/>
<evidence type="ECO:0000256" key="7">
    <source>
        <dbReference type="ARBA" id="ARBA00046464"/>
    </source>
</evidence>
<reference evidence="10 11" key="1">
    <citation type="journal article" date="2011" name="Proc. Natl. Acad. Sci. U.S.A.">
        <title>Genetic diversity and population structure of the endangered marsupial Sarcophilus harrisii (Tasmanian devil).</title>
        <authorList>
            <person name="Miller W."/>
            <person name="Hayes V.M."/>
            <person name="Ratan A."/>
            <person name="Petersen D.C."/>
            <person name="Wittekindt N.E."/>
            <person name="Miller J."/>
            <person name="Walenz B."/>
            <person name="Knight J."/>
            <person name="Qi J."/>
            <person name="Zhao F."/>
            <person name="Wang Q."/>
            <person name="Bedoya-Reina O.C."/>
            <person name="Katiyar N."/>
            <person name="Tomsho L.P."/>
            <person name="Kasson L.M."/>
            <person name="Hardie R.A."/>
            <person name="Woodbridge P."/>
            <person name="Tindall E.A."/>
            <person name="Bertelsen M.F."/>
            <person name="Dixon D."/>
            <person name="Pyecroft S."/>
            <person name="Helgen K.M."/>
            <person name="Lesk A.M."/>
            <person name="Pringle T.H."/>
            <person name="Patterson N."/>
            <person name="Zhang Y."/>
            <person name="Kreiss A."/>
            <person name="Woods G.M."/>
            <person name="Jones M.E."/>
            <person name="Schuster S.C."/>
        </authorList>
    </citation>
    <scope>NUCLEOTIDE SEQUENCE [LARGE SCALE GENOMIC DNA]</scope>
</reference>
<evidence type="ECO:0000256" key="9">
    <source>
        <dbReference type="RuleBase" id="RU361218"/>
    </source>
</evidence>
<dbReference type="RefSeq" id="XP_031803426.1">
    <property type="nucleotide sequence ID" value="XM_031947566.1"/>
</dbReference>
<dbReference type="InterPro" id="IPR000301">
    <property type="entry name" value="Tetraspanin_animals"/>
</dbReference>
<dbReference type="Gene3D" id="1.10.1450.10">
    <property type="entry name" value="Tetraspanin"/>
    <property type="match status" value="1"/>
</dbReference>
<dbReference type="KEGG" id="shr:111719152"/>
<reference evidence="10" key="3">
    <citation type="submission" date="2025-09" db="UniProtKB">
        <authorList>
            <consortium name="Ensembl"/>
        </authorList>
    </citation>
    <scope>IDENTIFICATION</scope>
</reference>
<comment type="subunit">
    <text evidence="7">Interacts with SLC19A2. Interacts with NTRK1/TRKA.</text>
</comment>
<evidence type="ECO:0000256" key="4">
    <source>
        <dbReference type="ARBA" id="ARBA00022989"/>
    </source>
</evidence>
<dbReference type="Ensembl" id="ENSSHAT00000036595.1">
    <property type="protein sequence ID" value="ENSSHAP00000039157.1"/>
    <property type="gene ID" value="ENSSHAG00000031223.1"/>
</dbReference>
<protein>
    <recommendedName>
        <fullName evidence="9">Tetraspanin</fullName>
    </recommendedName>
</protein>
<comment type="subcellular location">
    <subcellularLocation>
        <location evidence="1">Endomembrane system</location>
        <topology evidence="1">Multi-pass membrane protein</topology>
    </subcellularLocation>
    <subcellularLocation>
        <location evidence="9">Membrane</location>
        <topology evidence="9">Multi-pass membrane protein</topology>
    </subcellularLocation>
</comment>
<keyword evidence="11" id="KW-1185">Reference proteome</keyword>
<evidence type="ECO:0000313" key="10">
    <source>
        <dbReference type="Ensembl" id="ENSSHAP00000039157.1"/>
    </source>
</evidence>
<feature type="transmembrane region" description="Helical" evidence="9">
    <location>
        <begin position="86"/>
        <end position="110"/>
    </location>
</feature>
<proteinExistence type="inferred from homology"/>
<feature type="transmembrane region" description="Helical" evidence="9">
    <location>
        <begin position="55"/>
        <end position="79"/>
    </location>
</feature>
<dbReference type="OrthoDB" id="6134317at2759"/>
<dbReference type="InterPro" id="IPR018499">
    <property type="entry name" value="Tetraspanin/Peripherin"/>
</dbReference>
<keyword evidence="6" id="KW-0325">Glycoprotein</keyword>
<evidence type="ECO:0000256" key="1">
    <source>
        <dbReference type="ARBA" id="ARBA00004127"/>
    </source>
</evidence>
<dbReference type="PRINTS" id="PR00259">
    <property type="entry name" value="TMFOUR"/>
</dbReference>
<dbReference type="SUPFAM" id="SSF48652">
    <property type="entry name" value="Tetraspanin"/>
    <property type="match status" value="1"/>
</dbReference>
<organism evidence="10 11">
    <name type="scientific">Sarcophilus harrisii</name>
    <name type="common">Tasmanian devil</name>
    <name type="synonym">Sarcophilus laniarius</name>
    <dbReference type="NCBI Taxonomy" id="9305"/>
    <lineage>
        <taxon>Eukaryota</taxon>
        <taxon>Metazoa</taxon>
        <taxon>Chordata</taxon>
        <taxon>Craniata</taxon>
        <taxon>Vertebrata</taxon>
        <taxon>Euteleostomi</taxon>
        <taxon>Mammalia</taxon>
        <taxon>Metatheria</taxon>
        <taxon>Dasyuromorphia</taxon>
        <taxon>Dasyuridae</taxon>
        <taxon>Sarcophilus</taxon>
    </lineage>
</organism>
<comment type="similarity">
    <text evidence="2 9">Belongs to the tetraspanin (TM4SF) family.</text>
</comment>
<keyword evidence="4 9" id="KW-1133">Transmembrane helix</keyword>
<evidence type="ECO:0000256" key="2">
    <source>
        <dbReference type="ARBA" id="ARBA00006840"/>
    </source>
</evidence>
<evidence type="ECO:0000313" key="11">
    <source>
        <dbReference type="Proteomes" id="UP000007648"/>
    </source>
</evidence>
<gene>
    <name evidence="10" type="primary">TSPAN16</name>
</gene>
<comment type="function">
    <text evidence="8">Structural component of specialized membrane microdomains known as tetraspanin-enriched microdomains (TERMs), which act as platforms for receptor clustering and signaling. Participates thereby in diverse biological functions such as cell signal transduction, adhesion, migration and protein trafficking. Regulates neuronal differentiation in response to NGF by facilitating NGF-mediated activation of NTRK1/TRKA receptor tyrosine kinase and subsequent downstream signaling pathways. Plays a role in the inhibition of TNFalpha-induced apoptosis. Mechanistically, inhibits the NF-kappa-B signaling pathway by blocking phosphorylation of CHUK. Also promotes the stability of the thiamine transporter 1/SLC19A2 in intestinal epithelial cells leading to an increase of thiamine uptake process.</text>
</comment>
<dbReference type="PIRSF" id="PIRSF002419">
    <property type="entry name" value="Tetraspanin"/>
    <property type="match status" value="1"/>
</dbReference>
<dbReference type="RefSeq" id="XP_023352305.1">
    <property type="nucleotide sequence ID" value="XM_023496537.2"/>
</dbReference>
<dbReference type="GeneID" id="111719152"/>
<evidence type="ECO:0000256" key="5">
    <source>
        <dbReference type="ARBA" id="ARBA00023136"/>
    </source>
</evidence>
<dbReference type="PANTHER" id="PTHR19282:SF216">
    <property type="entry name" value="TETRASPANIN-1"/>
    <property type="match status" value="1"/>
</dbReference>
<dbReference type="PANTHER" id="PTHR19282">
    <property type="entry name" value="TETRASPANIN"/>
    <property type="match status" value="1"/>
</dbReference>
<dbReference type="InterPro" id="IPR008952">
    <property type="entry name" value="Tetraspanin_EC2_sf"/>
</dbReference>
<dbReference type="Pfam" id="PF00335">
    <property type="entry name" value="Tetraspanin"/>
    <property type="match status" value="1"/>
</dbReference>
<dbReference type="GeneTree" id="ENSGT00940000164506"/>
<feature type="transmembrane region" description="Helical" evidence="9">
    <location>
        <begin position="12"/>
        <end position="35"/>
    </location>
</feature>
<evidence type="ECO:0000256" key="3">
    <source>
        <dbReference type="ARBA" id="ARBA00022692"/>
    </source>
</evidence>
<keyword evidence="3 9" id="KW-0812">Transmembrane</keyword>
<dbReference type="GO" id="GO:0005886">
    <property type="term" value="C:plasma membrane"/>
    <property type="evidence" value="ECO:0007669"/>
    <property type="project" value="TreeGrafter"/>
</dbReference>
<name>A0A7N4PIX2_SARHA</name>
<sequence length="245" mass="27339">MALFAILKILMFLLNSILFFGGLGLLAIGLCLNAEGSAFSDLIGVSVSPFSQLVLIRYLCIVIGSILLFLGILGCFGAVKENKSLLLLFFIIILIIFLVKLSSAIIILVFSSFANLLITYFETWAVKSLQESYGVDKKVTELWNGVMKEMSCCGFHNYTDFIGSKYLNQSGGYYPSYCCNRYYSFYHCLETEAIRLQGCLQSLEYSLENNRKLIRGVGLGIMVFEVAAMAVSMILFFKIGDISYE</sequence>
<evidence type="ECO:0000256" key="6">
    <source>
        <dbReference type="ARBA" id="ARBA00023180"/>
    </source>
</evidence>
<keyword evidence="5 9" id="KW-0472">Membrane</keyword>
<evidence type="ECO:0000256" key="8">
    <source>
        <dbReference type="ARBA" id="ARBA00054958"/>
    </source>
</evidence>
<dbReference type="AlphaFoldDB" id="A0A7N4PIX2"/>
<feature type="transmembrane region" description="Helical" evidence="9">
    <location>
        <begin position="213"/>
        <end position="237"/>
    </location>
</feature>
<reference evidence="10" key="2">
    <citation type="submission" date="2025-08" db="UniProtKB">
        <authorList>
            <consortium name="Ensembl"/>
        </authorList>
    </citation>
    <scope>IDENTIFICATION</scope>
</reference>
<dbReference type="GO" id="GO:0012505">
    <property type="term" value="C:endomembrane system"/>
    <property type="evidence" value="ECO:0007669"/>
    <property type="project" value="UniProtKB-SubCell"/>
</dbReference>